<evidence type="ECO:0000259" key="18">
    <source>
        <dbReference type="PROSITE" id="PS50271"/>
    </source>
</evidence>
<evidence type="ECO:0000256" key="2">
    <source>
        <dbReference type="ARBA" id="ARBA00004123"/>
    </source>
</evidence>
<evidence type="ECO:0000256" key="13">
    <source>
        <dbReference type="ARBA" id="ARBA00038490"/>
    </source>
</evidence>
<sequence>MSSKTNHHHHINGHDPIPPPCPHLADFRSRNGTKPFHLFQNCLRIKPPHGRASIRRDPSEVPRCGACGVSSAPRIYACVTCAAISCHAPPEPSHAAAHAAAMAPGHEISVDVDRAELFCCACRDYVYDRDFDASVVLSSKANYIHSNVNSDNLRKKRRIVEYRPWLPDIQERVLVNNNSSVLSFVEDRPWGLRGLNNLGNTCFMNSVLQALLHTPPLRNYFLSDKHNRYYCQQQKKSGNDNGVVGGKRSNGGDGNGGKGLRLCLACDMDAMFSAVFSGELVPYSPAKFLYSWWQHAANLASYEQQDAHEFFISMLDGIHEKVEKDRHKPHSLGCGLRSHYYCLGVEQALSDLGLILNINLGFVSLQSSSWSEKMQMVALGSNPAFCSYLYLETFYFDGNIGLALSVIGHGDCCIAHRVFSGILRSDVMCTACGFTSTTYDPCVDISLDLEPYQGSSAKSVSLKTHSCNGEVDCKNSSQNGGISTLIGCLDRFTRPERLGSDQKFFCQQCQVRQESLKQMSIRKLPLVSCFHIKRFEHSSIRKMSRKVDRYLQFPFSLDMAPYLSSSILRSRFGNRVFPFDGDETDASNEMSSEFELFAVVTHTGKLDAGHYVTYLRLSNQWYKCDDSWITRVNENIVRSAQGYMMFYVQKMLYYKAGEKQVAQ</sequence>
<dbReference type="GO" id="GO:0004843">
    <property type="term" value="F:cysteine-type deubiquitinase activity"/>
    <property type="evidence" value="ECO:0007669"/>
    <property type="project" value="UniProtKB-UniRule"/>
</dbReference>
<dbReference type="SUPFAM" id="SSF54001">
    <property type="entry name" value="Cysteine proteinases"/>
    <property type="match status" value="1"/>
</dbReference>
<evidence type="ECO:0000256" key="16">
    <source>
        <dbReference type="SAM" id="MobiDB-lite"/>
    </source>
</evidence>
<evidence type="ECO:0000256" key="4">
    <source>
        <dbReference type="ARBA" id="ARBA00022723"/>
    </source>
</evidence>
<dbReference type="AlphaFoldDB" id="A0A5N5JAM7"/>
<dbReference type="InterPro" id="IPR050185">
    <property type="entry name" value="Ub_carboxyl-term_hydrolase"/>
</dbReference>
<dbReference type="InterPro" id="IPR013083">
    <property type="entry name" value="Znf_RING/FYVE/PHD"/>
</dbReference>
<dbReference type="EC" id="3.4.19.12" evidence="15"/>
<dbReference type="InterPro" id="IPR018200">
    <property type="entry name" value="USP_CS"/>
</dbReference>
<name>A0A5N5JAM7_9ROSI</name>
<keyword evidence="7 15" id="KW-0378">Hydrolase</keyword>
<gene>
    <name evidence="19" type="ORF">DKX38_028541</name>
</gene>
<comment type="function">
    <text evidence="15">Recognizes and hydrolyzes the peptide bond at the C-terminal Gly of ubiquitin. Involved in the processing of poly-ubiquitin precursors as well as that of ubiquitinated proteins.</text>
</comment>
<keyword evidence="11" id="KW-0804">Transcription</keyword>
<keyword evidence="9" id="KW-0862">Zinc</keyword>
<feature type="region of interest" description="Disordered" evidence="16">
    <location>
        <begin position="1"/>
        <end position="24"/>
    </location>
</feature>
<evidence type="ECO:0000256" key="11">
    <source>
        <dbReference type="ARBA" id="ARBA00023163"/>
    </source>
</evidence>
<feature type="domain" description="USP" evidence="17">
    <location>
        <begin position="193"/>
        <end position="650"/>
    </location>
</feature>
<dbReference type="InterPro" id="IPR028889">
    <property type="entry name" value="USP"/>
</dbReference>
<dbReference type="GO" id="GO:0016579">
    <property type="term" value="P:protein deubiquitination"/>
    <property type="evidence" value="ECO:0007669"/>
    <property type="project" value="InterPro"/>
</dbReference>
<feature type="domain" description="UBP-type" evidence="18">
    <location>
        <begin position="19"/>
        <end position="147"/>
    </location>
</feature>
<dbReference type="SUPFAM" id="SSF57850">
    <property type="entry name" value="RING/U-box"/>
    <property type="match status" value="1"/>
</dbReference>
<evidence type="ECO:0000256" key="7">
    <source>
        <dbReference type="ARBA" id="ARBA00022801"/>
    </source>
</evidence>
<dbReference type="PANTHER" id="PTHR21646:SF33">
    <property type="entry name" value="UBIQUITIN CARBOXYL-TERMINAL HYDROLASE 22"/>
    <property type="match status" value="1"/>
</dbReference>
<comment type="catalytic activity">
    <reaction evidence="1 15">
        <text>Thiol-dependent hydrolysis of ester, thioester, amide, peptide and isopeptide bonds formed by the C-terminal Gly of ubiquitin (a 76-residue protein attached to proteins as an intracellular targeting signal).</text>
        <dbReference type="EC" id="3.4.19.12"/>
    </reaction>
</comment>
<accession>A0A5N5JAM7</accession>
<dbReference type="GO" id="GO:0006508">
    <property type="term" value="P:proteolysis"/>
    <property type="evidence" value="ECO:0007669"/>
    <property type="project" value="UniProtKB-KW"/>
</dbReference>
<keyword evidence="4" id="KW-0479">Metal-binding</keyword>
<keyword evidence="12" id="KW-0539">Nucleus</keyword>
<evidence type="ECO:0000313" key="19">
    <source>
        <dbReference type="EMBL" id="KAB5514635.1"/>
    </source>
</evidence>
<evidence type="ECO:0000256" key="10">
    <source>
        <dbReference type="ARBA" id="ARBA00023015"/>
    </source>
</evidence>
<comment type="subcellular location">
    <subcellularLocation>
        <location evidence="2">Nucleus</location>
    </subcellularLocation>
</comment>
<evidence type="ECO:0000256" key="6">
    <source>
        <dbReference type="ARBA" id="ARBA00022786"/>
    </source>
</evidence>
<dbReference type="GO" id="GO:0008270">
    <property type="term" value="F:zinc ion binding"/>
    <property type="evidence" value="ECO:0007669"/>
    <property type="project" value="UniProtKB-KW"/>
</dbReference>
<dbReference type="PROSITE" id="PS00972">
    <property type="entry name" value="USP_1"/>
    <property type="match status" value="1"/>
</dbReference>
<dbReference type="PROSITE" id="PS00973">
    <property type="entry name" value="USP_2"/>
    <property type="match status" value="1"/>
</dbReference>
<dbReference type="Pfam" id="PF02148">
    <property type="entry name" value="zf-UBP"/>
    <property type="match status" value="1"/>
</dbReference>
<dbReference type="GO" id="GO:0005634">
    <property type="term" value="C:nucleus"/>
    <property type="evidence" value="ECO:0007669"/>
    <property type="project" value="UniProtKB-SubCell"/>
</dbReference>
<evidence type="ECO:0000256" key="3">
    <source>
        <dbReference type="ARBA" id="ARBA00022670"/>
    </source>
</evidence>
<organism evidence="19 20">
    <name type="scientific">Salix brachista</name>
    <dbReference type="NCBI Taxonomy" id="2182728"/>
    <lineage>
        <taxon>Eukaryota</taxon>
        <taxon>Viridiplantae</taxon>
        <taxon>Streptophyta</taxon>
        <taxon>Embryophyta</taxon>
        <taxon>Tracheophyta</taxon>
        <taxon>Spermatophyta</taxon>
        <taxon>Magnoliopsida</taxon>
        <taxon>eudicotyledons</taxon>
        <taxon>Gunneridae</taxon>
        <taxon>Pentapetalae</taxon>
        <taxon>rosids</taxon>
        <taxon>fabids</taxon>
        <taxon>Malpighiales</taxon>
        <taxon>Salicaceae</taxon>
        <taxon>Saliceae</taxon>
        <taxon>Salix</taxon>
    </lineage>
</organism>
<keyword evidence="5 14" id="KW-0863">Zinc-finger</keyword>
<evidence type="ECO:0000256" key="1">
    <source>
        <dbReference type="ARBA" id="ARBA00000707"/>
    </source>
</evidence>
<dbReference type="Proteomes" id="UP000326939">
    <property type="component" value="Chromosome 18"/>
</dbReference>
<evidence type="ECO:0000256" key="8">
    <source>
        <dbReference type="ARBA" id="ARBA00022807"/>
    </source>
</evidence>
<keyword evidence="20" id="KW-1185">Reference proteome</keyword>
<evidence type="ECO:0000256" key="12">
    <source>
        <dbReference type="ARBA" id="ARBA00023242"/>
    </source>
</evidence>
<dbReference type="PANTHER" id="PTHR21646">
    <property type="entry name" value="UBIQUITIN CARBOXYL-TERMINAL HYDROLASE"/>
    <property type="match status" value="1"/>
</dbReference>
<dbReference type="PROSITE" id="PS50235">
    <property type="entry name" value="USP_3"/>
    <property type="match status" value="1"/>
</dbReference>
<dbReference type="Gene3D" id="3.30.40.10">
    <property type="entry name" value="Zinc/RING finger domain, C3HC4 (zinc finger)"/>
    <property type="match status" value="1"/>
</dbReference>
<dbReference type="PROSITE" id="PS50271">
    <property type="entry name" value="ZF_UBP"/>
    <property type="match status" value="1"/>
</dbReference>
<evidence type="ECO:0000256" key="15">
    <source>
        <dbReference type="RuleBase" id="RU366025"/>
    </source>
</evidence>
<dbReference type="InterPro" id="IPR038765">
    <property type="entry name" value="Papain-like_cys_pep_sf"/>
</dbReference>
<dbReference type="InterPro" id="IPR001607">
    <property type="entry name" value="Znf_UBP"/>
</dbReference>
<keyword evidence="8 15" id="KW-0788">Thiol protease</keyword>
<keyword evidence="3 15" id="KW-0645">Protease</keyword>
<dbReference type="EMBL" id="VDCV01000018">
    <property type="protein sequence ID" value="KAB5514635.1"/>
    <property type="molecule type" value="Genomic_DNA"/>
</dbReference>
<proteinExistence type="inferred from homology"/>
<evidence type="ECO:0000256" key="5">
    <source>
        <dbReference type="ARBA" id="ARBA00022771"/>
    </source>
</evidence>
<evidence type="ECO:0000256" key="9">
    <source>
        <dbReference type="ARBA" id="ARBA00022833"/>
    </source>
</evidence>
<dbReference type="Pfam" id="PF00443">
    <property type="entry name" value="UCH"/>
    <property type="match status" value="1"/>
</dbReference>
<reference evidence="20" key="1">
    <citation type="journal article" date="2019" name="Gigascience">
        <title>De novo genome assembly of the endangered Acer yangbiense, a plant species with extremely small populations endemic to Yunnan Province, China.</title>
        <authorList>
            <person name="Yang J."/>
            <person name="Wariss H.M."/>
            <person name="Tao L."/>
            <person name="Zhang R."/>
            <person name="Yun Q."/>
            <person name="Hollingsworth P."/>
            <person name="Dao Z."/>
            <person name="Luo G."/>
            <person name="Guo H."/>
            <person name="Ma Y."/>
            <person name="Sun W."/>
        </authorList>
    </citation>
    <scope>NUCLEOTIDE SEQUENCE [LARGE SCALE GENOMIC DNA]</scope>
    <source>
        <strain evidence="20">cv. br00</strain>
    </source>
</reference>
<evidence type="ECO:0000256" key="14">
    <source>
        <dbReference type="PROSITE-ProRule" id="PRU00502"/>
    </source>
</evidence>
<keyword evidence="10" id="KW-0805">Transcription regulation</keyword>
<comment type="similarity">
    <text evidence="13">Belongs to the peptidase C19 family. UBP8 subfamily.</text>
</comment>
<dbReference type="InterPro" id="IPR001394">
    <property type="entry name" value="Peptidase_C19_UCH"/>
</dbReference>
<evidence type="ECO:0000313" key="20">
    <source>
        <dbReference type="Proteomes" id="UP000326939"/>
    </source>
</evidence>
<feature type="compositionally biased region" description="Basic residues" evidence="16">
    <location>
        <begin position="1"/>
        <end position="11"/>
    </location>
</feature>
<dbReference type="Gene3D" id="3.90.70.10">
    <property type="entry name" value="Cysteine proteinases"/>
    <property type="match status" value="1"/>
</dbReference>
<keyword evidence="6 15" id="KW-0833">Ubl conjugation pathway</keyword>
<comment type="caution">
    <text evidence="19">The sequence shown here is derived from an EMBL/GenBank/DDBJ whole genome shotgun (WGS) entry which is preliminary data.</text>
</comment>
<protein>
    <recommendedName>
        <fullName evidence="15">Ubiquitin carboxyl-terminal hydrolase</fullName>
        <ecNumber evidence="15">3.4.19.12</ecNumber>
    </recommendedName>
</protein>
<evidence type="ECO:0000259" key="17">
    <source>
        <dbReference type="PROSITE" id="PS50235"/>
    </source>
</evidence>